<keyword evidence="6 7" id="KW-0472">Membrane</keyword>
<sequence>MLVFVLRRLIQAVIVMVAVAFIAFLLFQYVGDPVVFLLGQDAKPEQIQQLRIDLGLDQPFVVQFWHFIVNAAQGEFGLSLRQGAKVSRLIGERLPATLELSVLAALLALAVGLPMGVYAALRRGSVGSQSVMALSLLGVSLPTFLIGILMILVFSVWLGWLPSFGRGEVVKLGWWSSGLFTRDGWSHLVLPTVTLAIFQLTLIMRLVRSEMLEVLRTDYIKFARARGLSNRAIHFGHALRNTMVPVITITGLQLGSLIAFAIITEKVFQWPGMGLLFIEAVTFADIPIMSAYLCLIALIFVTINLVVDLLYFAVDPRLRVSTTGGH</sequence>
<dbReference type="RefSeq" id="WP_340341754.1">
    <property type="nucleotide sequence ID" value="NZ_JBBKZT010000003.1"/>
</dbReference>
<keyword evidence="4 7" id="KW-0812">Transmembrane</keyword>
<evidence type="ECO:0000256" key="3">
    <source>
        <dbReference type="ARBA" id="ARBA00022475"/>
    </source>
</evidence>
<comment type="caution">
    <text evidence="9">The sequence shown here is derived from an EMBL/GenBank/DDBJ whole genome shotgun (WGS) entry which is preliminary data.</text>
</comment>
<dbReference type="PANTHER" id="PTHR43163">
    <property type="entry name" value="DIPEPTIDE TRANSPORT SYSTEM PERMEASE PROTEIN DPPB-RELATED"/>
    <property type="match status" value="1"/>
</dbReference>
<keyword evidence="3" id="KW-1003">Cell membrane</keyword>
<keyword evidence="10" id="KW-1185">Reference proteome</keyword>
<comment type="subcellular location">
    <subcellularLocation>
        <location evidence="1 7">Cell membrane</location>
        <topology evidence="1 7">Multi-pass membrane protein</topology>
    </subcellularLocation>
</comment>
<dbReference type="Pfam" id="PF00528">
    <property type="entry name" value="BPD_transp_1"/>
    <property type="match status" value="1"/>
</dbReference>
<proteinExistence type="inferred from homology"/>
<feature type="domain" description="ABC transmembrane type-1" evidence="8">
    <location>
        <begin position="94"/>
        <end position="311"/>
    </location>
</feature>
<dbReference type="PROSITE" id="PS50928">
    <property type="entry name" value="ABC_TM1"/>
    <property type="match status" value="1"/>
</dbReference>
<keyword evidence="2 7" id="KW-0813">Transport</keyword>
<dbReference type="Pfam" id="PF19300">
    <property type="entry name" value="BPD_transp_1_N"/>
    <property type="match status" value="1"/>
</dbReference>
<gene>
    <name evidence="9" type="ORF">WKW82_08110</name>
</gene>
<organism evidence="9 10">
    <name type="scientific">Variovorax rhizosphaerae</name>
    <dbReference type="NCBI Taxonomy" id="1836200"/>
    <lineage>
        <taxon>Bacteria</taxon>
        <taxon>Pseudomonadati</taxon>
        <taxon>Pseudomonadota</taxon>
        <taxon>Betaproteobacteria</taxon>
        <taxon>Burkholderiales</taxon>
        <taxon>Comamonadaceae</taxon>
        <taxon>Variovorax</taxon>
    </lineage>
</organism>
<comment type="similarity">
    <text evidence="7">Belongs to the binding-protein-dependent transport system permease family.</text>
</comment>
<feature type="transmembrane region" description="Helical" evidence="7">
    <location>
        <begin position="12"/>
        <end position="30"/>
    </location>
</feature>
<feature type="transmembrane region" description="Helical" evidence="7">
    <location>
        <begin position="133"/>
        <end position="160"/>
    </location>
</feature>
<dbReference type="InterPro" id="IPR045621">
    <property type="entry name" value="BPD_transp_1_N"/>
</dbReference>
<evidence type="ECO:0000256" key="4">
    <source>
        <dbReference type="ARBA" id="ARBA00022692"/>
    </source>
</evidence>
<dbReference type="Gene3D" id="1.10.3720.10">
    <property type="entry name" value="MetI-like"/>
    <property type="match status" value="1"/>
</dbReference>
<protein>
    <submittedName>
        <fullName evidence="9">ABC transporter permease</fullName>
    </submittedName>
</protein>
<evidence type="ECO:0000259" key="8">
    <source>
        <dbReference type="PROSITE" id="PS50928"/>
    </source>
</evidence>
<evidence type="ECO:0000313" key="9">
    <source>
        <dbReference type="EMBL" id="MEJ8846608.1"/>
    </source>
</evidence>
<evidence type="ECO:0000256" key="6">
    <source>
        <dbReference type="ARBA" id="ARBA00023136"/>
    </source>
</evidence>
<evidence type="ECO:0000256" key="1">
    <source>
        <dbReference type="ARBA" id="ARBA00004651"/>
    </source>
</evidence>
<feature type="transmembrane region" description="Helical" evidence="7">
    <location>
        <begin position="100"/>
        <end position="121"/>
    </location>
</feature>
<dbReference type="SUPFAM" id="SSF161098">
    <property type="entry name" value="MetI-like"/>
    <property type="match status" value="1"/>
</dbReference>
<accession>A0ABU8WIK5</accession>
<dbReference type="PANTHER" id="PTHR43163:SF2">
    <property type="entry name" value="ABC TRANSPORTER PERMEASE PROTEIN"/>
    <property type="match status" value="1"/>
</dbReference>
<reference evidence="9 10" key="1">
    <citation type="submission" date="2024-03" db="EMBL/GenBank/DDBJ databases">
        <title>Novel species of the genus Variovorax.</title>
        <authorList>
            <person name="Liu Q."/>
            <person name="Xin Y.-H."/>
        </authorList>
    </citation>
    <scope>NUCLEOTIDE SEQUENCE [LARGE SCALE GENOMIC DNA]</scope>
    <source>
        <strain evidence="9 10">KACC 18900</strain>
    </source>
</reference>
<dbReference type="InterPro" id="IPR035906">
    <property type="entry name" value="MetI-like_sf"/>
</dbReference>
<name>A0ABU8WIK5_9BURK</name>
<feature type="transmembrane region" description="Helical" evidence="7">
    <location>
        <begin position="243"/>
        <end position="262"/>
    </location>
</feature>
<evidence type="ECO:0000313" key="10">
    <source>
        <dbReference type="Proteomes" id="UP001385892"/>
    </source>
</evidence>
<evidence type="ECO:0000256" key="7">
    <source>
        <dbReference type="RuleBase" id="RU363032"/>
    </source>
</evidence>
<dbReference type="Proteomes" id="UP001385892">
    <property type="component" value="Unassembled WGS sequence"/>
</dbReference>
<evidence type="ECO:0000256" key="2">
    <source>
        <dbReference type="ARBA" id="ARBA00022448"/>
    </source>
</evidence>
<feature type="transmembrane region" description="Helical" evidence="7">
    <location>
        <begin position="293"/>
        <end position="314"/>
    </location>
</feature>
<dbReference type="CDD" id="cd06261">
    <property type="entry name" value="TM_PBP2"/>
    <property type="match status" value="1"/>
</dbReference>
<dbReference type="InterPro" id="IPR000515">
    <property type="entry name" value="MetI-like"/>
</dbReference>
<dbReference type="EMBL" id="JBBKZT010000003">
    <property type="protein sequence ID" value="MEJ8846608.1"/>
    <property type="molecule type" value="Genomic_DNA"/>
</dbReference>
<feature type="transmembrane region" description="Helical" evidence="7">
    <location>
        <begin position="185"/>
        <end position="207"/>
    </location>
</feature>
<evidence type="ECO:0000256" key="5">
    <source>
        <dbReference type="ARBA" id="ARBA00022989"/>
    </source>
</evidence>
<keyword evidence="5 7" id="KW-1133">Transmembrane helix</keyword>